<protein>
    <submittedName>
        <fullName evidence="2">CHAT domain-containing protein</fullName>
    </submittedName>
</protein>
<dbReference type="InterPro" id="IPR024983">
    <property type="entry name" value="CHAT_dom"/>
</dbReference>
<sequence length="687" mass="76706">MRARNSVDYGYSQMNLALAERLTIKFSREPDKAAFYARVIRDFDRAAKVLKKHNEFSSEFKSIYHMNILETLMAWIEIEIDRSRERMDRQCIPNGLDSCPDEMPADLFVSMLRSNPAVFGYQETPAWVSRYDEIVADAFPRVTPLTRRLEAAEAFISKTTRPSHELRVKVFQLRSMIAPVVGIPKPPLDAIEEIWKSRDYEHYFIVVAPLVSWLEATSQIPTRQFKSILRNIVTCLINFRISWSEEDLERLMRRNPLTFRLAACHLAALEDWPYAFRLLEASRGLISSHTLKDDSREYESRRDDVSWVHVTHSPVATYVVMRSGDEYSGIELRQLSGRVLTAEFQDMHRGGLLSAIPSDRARASASAERICRILNPLAEWISGHSGSKVVLMLGGFYQAFPLWSCGALGEDFLSGKKVVTSVPSRAVAWKNIEEGLPRSNFSLPLTLRVQEATDVQGQGALRWARRESAMASVTLGDSVRVSSESATATSLMNAMTETGMVFFTGHSVADWDPLNSRAITYGNSLTVQDVLKCNLSADLVMLGSCESGLARNATLQDEMLSIQTSIYYSGAALVMGTAWPISDPAGFAFSYAFFDALRKKLGPPPKSHWTPADFISSHREAVLWMKNATIRDVSGLAARFGIDVIDPGTSTETAFSYYDWAPFGVVGVEHGGFVSSQISTESGVVSS</sequence>
<dbReference type="Proteomes" id="UP000563898">
    <property type="component" value="Unassembled WGS sequence"/>
</dbReference>
<evidence type="ECO:0000313" key="2">
    <source>
        <dbReference type="EMBL" id="NKY05013.1"/>
    </source>
</evidence>
<accession>A0A846WWK9</accession>
<feature type="domain" description="CHAT" evidence="1">
    <location>
        <begin position="373"/>
        <end position="667"/>
    </location>
</feature>
<dbReference type="RefSeq" id="WP_168436303.1">
    <property type="nucleotide sequence ID" value="NZ_CP116236.1"/>
</dbReference>
<gene>
    <name evidence="2" type="ORF">HGA05_25980</name>
</gene>
<dbReference type="AlphaFoldDB" id="A0A846WWK9"/>
<dbReference type="Pfam" id="PF12770">
    <property type="entry name" value="CHAT"/>
    <property type="match status" value="1"/>
</dbReference>
<proteinExistence type="predicted"/>
<reference evidence="2 3" key="1">
    <citation type="submission" date="2020-04" db="EMBL/GenBank/DDBJ databases">
        <title>MicrobeNet Type strains.</title>
        <authorList>
            <person name="Nicholson A.C."/>
        </authorList>
    </citation>
    <scope>NUCLEOTIDE SEQUENCE [LARGE SCALE GENOMIC DNA]</scope>
    <source>
        <strain evidence="2 3">ATCC BAA-14</strain>
    </source>
</reference>
<name>A0A846WWK9_9ACTN</name>
<comment type="caution">
    <text evidence="2">The sequence shown here is derived from an EMBL/GenBank/DDBJ whole genome shotgun (WGS) entry which is preliminary data.</text>
</comment>
<evidence type="ECO:0000259" key="1">
    <source>
        <dbReference type="Pfam" id="PF12770"/>
    </source>
</evidence>
<evidence type="ECO:0000313" key="3">
    <source>
        <dbReference type="Proteomes" id="UP000563898"/>
    </source>
</evidence>
<organism evidence="2 3">
    <name type="scientific">Gordonia polyisoprenivorans</name>
    <dbReference type="NCBI Taxonomy" id="84595"/>
    <lineage>
        <taxon>Bacteria</taxon>
        <taxon>Bacillati</taxon>
        <taxon>Actinomycetota</taxon>
        <taxon>Actinomycetes</taxon>
        <taxon>Mycobacteriales</taxon>
        <taxon>Gordoniaceae</taxon>
        <taxon>Gordonia</taxon>
    </lineage>
</organism>
<dbReference type="EMBL" id="JAAXPC010000027">
    <property type="protein sequence ID" value="NKY05013.1"/>
    <property type="molecule type" value="Genomic_DNA"/>
</dbReference>